<keyword evidence="1" id="KW-1133">Transmembrane helix</keyword>
<protein>
    <recommendedName>
        <fullName evidence="2">t-SNARE coiled-coil homology domain-containing protein</fullName>
    </recommendedName>
</protein>
<dbReference type="InterPro" id="IPR000727">
    <property type="entry name" value="T_SNARE_dom"/>
</dbReference>
<keyword evidence="4" id="KW-1185">Reference proteome</keyword>
<evidence type="ECO:0000313" key="4">
    <source>
        <dbReference type="Proteomes" id="UP000023152"/>
    </source>
</evidence>
<feature type="transmembrane region" description="Helical" evidence="1">
    <location>
        <begin position="109"/>
        <end position="129"/>
    </location>
</feature>
<dbReference type="Pfam" id="PF05739">
    <property type="entry name" value="SNARE"/>
    <property type="match status" value="1"/>
</dbReference>
<reference evidence="3 4" key="1">
    <citation type="journal article" date="2013" name="Curr. Biol.">
        <title>The Genome of the Foraminiferan Reticulomyxa filosa.</title>
        <authorList>
            <person name="Glockner G."/>
            <person name="Hulsmann N."/>
            <person name="Schleicher M."/>
            <person name="Noegel A.A."/>
            <person name="Eichinger L."/>
            <person name="Gallinger C."/>
            <person name="Pawlowski J."/>
            <person name="Sierra R."/>
            <person name="Euteneuer U."/>
            <person name="Pillet L."/>
            <person name="Moustafa A."/>
            <person name="Platzer M."/>
            <person name="Groth M."/>
            <person name="Szafranski K."/>
            <person name="Schliwa M."/>
        </authorList>
    </citation>
    <scope>NUCLEOTIDE SEQUENCE [LARGE SCALE GENOMIC DNA]</scope>
</reference>
<evidence type="ECO:0000313" key="3">
    <source>
        <dbReference type="EMBL" id="ETO27187.1"/>
    </source>
</evidence>
<dbReference type="SUPFAM" id="SSF58038">
    <property type="entry name" value="SNARE fusion complex"/>
    <property type="match status" value="1"/>
</dbReference>
<dbReference type="AlphaFoldDB" id="X6NP89"/>
<gene>
    <name evidence="3" type="ORF">RFI_09947</name>
</gene>
<dbReference type="PROSITE" id="PS50192">
    <property type="entry name" value="T_SNARE"/>
    <property type="match status" value="1"/>
</dbReference>
<keyword evidence="1" id="KW-0812">Transmembrane</keyword>
<name>X6NP89_RETFI</name>
<evidence type="ECO:0000256" key="1">
    <source>
        <dbReference type="SAM" id="Phobius"/>
    </source>
</evidence>
<evidence type="ECO:0000259" key="2">
    <source>
        <dbReference type="PROSITE" id="PS50192"/>
    </source>
</evidence>
<dbReference type="Proteomes" id="UP000023152">
    <property type="component" value="Unassembled WGS sequence"/>
</dbReference>
<feature type="domain" description="T-SNARE coiled-coil homology" evidence="2">
    <location>
        <begin position="35"/>
        <end position="97"/>
    </location>
</feature>
<comment type="caution">
    <text evidence="3">The sequence shown here is derived from an EMBL/GenBank/DDBJ whole genome shotgun (WGS) entry which is preliminary data.</text>
</comment>
<sequence>MNALQCSVNPNVSSSVKGLQQQLHTDMDMTIHDDSKLLEEHTEKMNYIKEELAEMKGMFEEMDFLVDSQQPEVEKLSYSVLNIKDNAMEGMKHLNKAAAYAVTARRNRCLLLLFLLVVSFVMGAFIWTMNKRHDGGKN</sequence>
<proteinExistence type="predicted"/>
<dbReference type="EMBL" id="ASPP01007408">
    <property type="protein sequence ID" value="ETO27187.1"/>
    <property type="molecule type" value="Genomic_DNA"/>
</dbReference>
<dbReference type="Gene3D" id="1.20.5.110">
    <property type="match status" value="1"/>
</dbReference>
<accession>X6NP89</accession>
<organism evidence="3 4">
    <name type="scientific">Reticulomyxa filosa</name>
    <dbReference type="NCBI Taxonomy" id="46433"/>
    <lineage>
        <taxon>Eukaryota</taxon>
        <taxon>Sar</taxon>
        <taxon>Rhizaria</taxon>
        <taxon>Retaria</taxon>
        <taxon>Foraminifera</taxon>
        <taxon>Monothalamids</taxon>
        <taxon>Reticulomyxidae</taxon>
        <taxon>Reticulomyxa</taxon>
    </lineage>
</organism>
<keyword evidence="1" id="KW-0472">Membrane</keyword>